<dbReference type="EMBL" id="JPOS01000079">
    <property type="protein sequence ID" value="KGE86322.1"/>
    <property type="molecule type" value="Genomic_DNA"/>
</dbReference>
<organism evidence="8 9">
    <name type="scientific">Phaeodactylibacter xiamenensis</name>
    <dbReference type="NCBI Taxonomy" id="1524460"/>
    <lineage>
        <taxon>Bacteria</taxon>
        <taxon>Pseudomonadati</taxon>
        <taxon>Bacteroidota</taxon>
        <taxon>Saprospiria</taxon>
        <taxon>Saprospirales</taxon>
        <taxon>Haliscomenobacteraceae</taxon>
        <taxon>Phaeodactylibacter</taxon>
    </lineage>
</organism>
<dbReference type="InterPro" id="IPR039420">
    <property type="entry name" value="WalR-like"/>
</dbReference>
<dbReference type="STRING" id="1524460.IX84_21190"/>
<dbReference type="AlphaFoldDB" id="A0A098S592"/>
<dbReference type="Pfam" id="PF00196">
    <property type="entry name" value="GerE"/>
    <property type="match status" value="1"/>
</dbReference>
<dbReference type="RefSeq" id="WP_044225001.1">
    <property type="nucleotide sequence ID" value="NZ_CAKZLC010000354.1"/>
</dbReference>
<dbReference type="PROSITE" id="PS00622">
    <property type="entry name" value="HTH_LUXR_1"/>
    <property type="match status" value="1"/>
</dbReference>
<dbReference type="SUPFAM" id="SSF46894">
    <property type="entry name" value="C-terminal effector domain of the bipartite response regulators"/>
    <property type="match status" value="1"/>
</dbReference>
<dbReference type="InterPro" id="IPR016032">
    <property type="entry name" value="Sig_transdc_resp-reg_C-effctor"/>
</dbReference>
<dbReference type="OrthoDB" id="9797341at2"/>
<dbReference type="Gene3D" id="3.40.50.2300">
    <property type="match status" value="1"/>
</dbReference>
<keyword evidence="2" id="KW-0805">Transcription regulation</keyword>
<evidence type="ECO:0000256" key="4">
    <source>
        <dbReference type="ARBA" id="ARBA00023163"/>
    </source>
</evidence>
<dbReference type="CDD" id="cd06170">
    <property type="entry name" value="LuxR_C_like"/>
    <property type="match status" value="1"/>
</dbReference>
<keyword evidence="3" id="KW-0238">DNA-binding</keyword>
<evidence type="ECO:0000256" key="1">
    <source>
        <dbReference type="ARBA" id="ARBA00022553"/>
    </source>
</evidence>
<sequence>MNAISIVIADAQHLIRAGLRHLVSQDGRFQVIGEASDEDDLRQKLSALQPDVVILDYDQEGAFSISTINRLKKQHPNVRIMVMSDDDEKERIYKVLQLGVNGFLTKGCGEEEVFDAIKATAKGEKLFCTRVLDYLLEKSFPEQQQKPAERESVSCGPTPLSPREIEIVRHIARGLIAKEIASELNLSTHTIYTHRKNIMKKLNLSSASELILYAVDIGIVDGRQIPS</sequence>
<dbReference type="PANTHER" id="PTHR43214">
    <property type="entry name" value="TWO-COMPONENT RESPONSE REGULATOR"/>
    <property type="match status" value="1"/>
</dbReference>
<accession>A0A098S592</accession>
<dbReference type="SMART" id="SM00448">
    <property type="entry name" value="REC"/>
    <property type="match status" value="1"/>
</dbReference>
<feature type="modified residue" description="4-aspartylphosphate" evidence="5">
    <location>
        <position position="56"/>
    </location>
</feature>
<feature type="domain" description="Response regulatory" evidence="7">
    <location>
        <begin position="5"/>
        <end position="121"/>
    </location>
</feature>
<dbReference type="PROSITE" id="PS50110">
    <property type="entry name" value="RESPONSE_REGULATORY"/>
    <property type="match status" value="1"/>
</dbReference>
<dbReference type="InterPro" id="IPR000792">
    <property type="entry name" value="Tscrpt_reg_LuxR_C"/>
</dbReference>
<evidence type="ECO:0000256" key="3">
    <source>
        <dbReference type="ARBA" id="ARBA00023125"/>
    </source>
</evidence>
<evidence type="ECO:0000313" key="8">
    <source>
        <dbReference type="EMBL" id="KGE86322.1"/>
    </source>
</evidence>
<dbReference type="GO" id="GO:0000160">
    <property type="term" value="P:phosphorelay signal transduction system"/>
    <property type="evidence" value="ECO:0007669"/>
    <property type="project" value="InterPro"/>
</dbReference>
<evidence type="ECO:0008006" key="10">
    <source>
        <dbReference type="Google" id="ProtNLM"/>
    </source>
</evidence>
<protein>
    <recommendedName>
        <fullName evidence="10">LuxR family transcriptional regulator</fullName>
    </recommendedName>
</protein>
<keyword evidence="4" id="KW-0804">Transcription</keyword>
<dbReference type="InterPro" id="IPR011006">
    <property type="entry name" value="CheY-like_superfamily"/>
</dbReference>
<dbReference type="CDD" id="cd17535">
    <property type="entry name" value="REC_NarL-like"/>
    <property type="match status" value="1"/>
</dbReference>
<evidence type="ECO:0000259" key="6">
    <source>
        <dbReference type="PROSITE" id="PS50043"/>
    </source>
</evidence>
<evidence type="ECO:0000313" key="9">
    <source>
        <dbReference type="Proteomes" id="UP000029736"/>
    </source>
</evidence>
<keyword evidence="9" id="KW-1185">Reference proteome</keyword>
<dbReference type="Proteomes" id="UP000029736">
    <property type="component" value="Unassembled WGS sequence"/>
</dbReference>
<dbReference type="SMART" id="SM00421">
    <property type="entry name" value="HTH_LUXR"/>
    <property type="match status" value="1"/>
</dbReference>
<dbReference type="Pfam" id="PF00072">
    <property type="entry name" value="Response_reg"/>
    <property type="match status" value="1"/>
</dbReference>
<evidence type="ECO:0000256" key="2">
    <source>
        <dbReference type="ARBA" id="ARBA00023015"/>
    </source>
</evidence>
<reference evidence="8 9" key="1">
    <citation type="journal article" date="2014" name="Int. J. Syst. Evol. Microbiol.">
        <title>Phaeodactylibacter xiamenensis gen. nov., sp. nov., a member of the family Saprospiraceae isolated from the marine alga Phaeodactylum tricornutum.</title>
        <authorList>
            <person name="Chen Z.Jr."/>
            <person name="Lei X."/>
            <person name="Lai Q."/>
            <person name="Li Y."/>
            <person name="Zhang B."/>
            <person name="Zhang J."/>
            <person name="Zhang H."/>
            <person name="Yang L."/>
            <person name="Zheng W."/>
            <person name="Tian Y."/>
            <person name="Yu Z."/>
            <person name="Xu H.Jr."/>
            <person name="Zheng T."/>
        </authorList>
    </citation>
    <scope>NUCLEOTIDE SEQUENCE [LARGE SCALE GENOMIC DNA]</scope>
    <source>
        <strain evidence="8 9">KD52</strain>
    </source>
</reference>
<proteinExistence type="predicted"/>
<dbReference type="PRINTS" id="PR00038">
    <property type="entry name" value="HTHLUXR"/>
</dbReference>
<evidence type="ECO:0000259" key="7">
    <source>
        <dbReference type="PROSITE" id="PS50110"/>
    </source>
</evidence>
<dbReference type="SUPFAM" id="SSF52172">
    <property type="entry name" value="CheY-like"/>
    <property type="match status" value="1"/>
</dbReference>
<feature type="domain" description="HTH luxR-type" evidence="6">
    <location>
        <begin position="153"/>
        <end position="218"/>
    </location>
</feature>
<keyword evidence="1 5" id="KW-0597">Phosphoprotein</keyword>
<dbReference type="PANTHER" id="PTHR43214:SF41">
    <property type="entry name" value="NITRATE_NITRITE RESPONSE REGULATOR PROTEIN NARP"/>
    <property type="match status" value="1"/>
</dbReference>
<evidence type="ECO:0000256" key="5">
    <source>
        <dbReference type="PROSITE-ProRule" id="PRU00169"/>
    </source>
</evidence>
<dbReference type="InterPro" id="IPR058245">
    <property type="entry name" value="NreC/VraR/RcsB-like_REC"/>
</dbReference>
<dbReference type="GO" id="GO:0006355">
    <property type="term" value="P:regulation of DNA-templated transcription"/>
    <property type="evidence" value="ECO:0007669"/>
    <property type="project" value="InterPro"/>
</dbReference>
<dbReference type="PROSITE" id="PS50043">
    <property type="entry name" value="HTH_LUXR_2"/>
    <property type="match status" value="1"/>
</dbReference>
<name>A0A098S592_9BACT</name>
<dbReference type="GO" id="GO:0003677">
    <property type="term" value="F:DNA binding"/>
    <property type="evidence" value="ECO:0007669"/>
    <property type="project" value="UniProtKB-KW"/>
</dbReference>
<comment type="caution">
    <text evidence="8">The sequence shown here is derived from an EMBL/GenBank/DDBJ whole genome shotgun (WGS) entry which is preliminary data.</text>
</comment>
<gene>
    <name evidence="8" type="ORF">IX84_21190</name>
</gene>
<dbReference type="InterPro" id="IPR001789">
    <property type="entry name" value="Sig_transdc_resp-reg_receiver"/>
</dbReference>